<sequence>MKKTEISKKQKAIIGGVVVIAIFAVVFLGIKIKNNMNKASEESKTPEIYTVPEKEKIYVDGKVMPAKSKNFFEDSNKGELDNIAVEDGQKVDEGQTLFTYKNEKDISEIDTLKETVKLKEEQLNTIQDENMKKSLDEEISKLNNQISSLEDRKYESINAPFAGKVYINQQTSQSQISPIMTLESENFYVNGQVSEDELSKINLNQEVQVLINSTKEKFKGKITSIGERPSSDNVAPKKDSKQNVSYYDIKVNFLENQDLKNVKNGFHVKTTIEVLNNPIKVPYTSLLQEDEKRFVYKIIDGIVYKQEVKTGETNGEYAIITEGVGEKDKIIKFANDKSIKEGESIYPNKDNQLKEHK</sequence>
<protein>
    <submittedName>
        <fullName evidence="5">HlyD secretion family protein</fullName>
    </submittedName>
</protein>
<dbReference type="Proteomes" id="UP000015688">
    <property type="component" value="Unassembled WGS sequence"/>
</dbReference>
<keyword evidence="1" id="KW-0175">Coiled coil</keyword>
<dbReference type="AlphaFoldDB" id="T4VNI0"/>
<keyword evidence="2" id="KW-0472">Membrane</keyword>
<dbReference type="Pfam" id="PF25989">
    <property type="entry name" value="YknX_C"/>
    <property type="match status" value="1"/>
</dbReference>
<dbReference type="GO" id="GO:1990281">
    <property type="term" value="C:efflux pump complex"/>
    <property type="evidence" value="ECO:0007669"/>
    <property type="project" value="TreeGrafter"/>
</dbReference>
<keyword evidence="2" id="KW-0812">Transmembrane</keyword>
<accession>T4VNI0</accession>
<dbReference type="SUPFAM" id="SSF111369">
    <property type="entry name" value="HlyD-like secretion proteins"/>
    <property type="match status" value="1"/>
</dbReference>
<dbReference type="Gene3D" id="2.40.420.20">
    <property type="match status" value="1"/>
</dbReference>
<dbReference type="GeneID" id="67472036"/>
<reference evidence="5 6" key="1">
    <citation type="submission" date="2013-06" db="EMBL/GenBank/DDBJ databases">
        <authorList>
            <person name="Walk S."/>
            <person name="Aronoff D."/>
            <person name="Young V.Y."/>
            <person name="Marsh J."/>
            <person name="Harrison L."/>
            <person name="Daugherty S.C."/>
            <person name="Shefchek K.A."/>
            <person name="Hine E.E."/>
            <person name="Tallon L.J."/>
            <person name="Sadzewicz L.K."/>
            <person name="Rasko D.A."/>
        </authorList>
    </citation>
    <scope>NUCLEOTIDE SEQUENCE [LARGE SCALE GENOMIC DNA]</scope>
    <source>
        <strain evidence="5 6">ATCC 638</strain>
    </source>
</reference>
<organism evidence="5 6">
    <name type="scientific">Paraclostridium bifermentans ATCC 638 = DSM 14991</name>
    <dbReference type="NCBI Taxonomy" id="1233171"/>
    <lineage>
        <taxon>Bacteria</taxon>
        <taxon>Bacillati</taxon>
        <taxon>Bacillota</taxon>
        <taxon>Clostridia</taxon>
        <taxon>Peptostreptococcales</taxon>
        <taxon>Peptostreptococcaceae</taxon>
        <taxon>Paraclostridium</taxon>
    </lineage>
</organism>
<dbReference type="Gene3D" id="2.40.30.170">
    <property type="match status" value="1"/>
</dbReference>
<dbReference type="InterPro" id="IPR058637">
    <property type="entry name" value="YknX-like_C"/>
</dbReference>
<gene>
    <name evidence="5" type="ORF">C672_1154</name>
</gene>
<keyword evidence="2" id="KW-1133">Transmembrane helix</keyword>
<evidence type="ECO:0000313" key="6">
    <source>
        <dbReference type="Proteomes" id="UP000015688"/>
    </source>
</evidence>
<feature type="transmembrane region" description="Helical" evidence="2">
    <location>
        <begin position="12"/>
        <end position="30"/>
    </location>
</feature>
<dbReference type="Pfam" id="PF25990">
    <property type="entry name" value="Beta-barrel_YknX"/>
    <property type="match status" value="1"/>
</dbReference>
<dbReference type="RefSeq" id="WP_021432356.1">
    <property type="nucleotide sequence ID" value="NZ_AVNC01000015.1"/>
</dbReference>
<name>T4VNI0_PARBF</name>
<dbReference type="PANTHER" id="PTHR30469:SF15">
    <property type="entry name" value="HLYD FAMILY OF SECRETION PROTEINS"/>
    <property type="match status" value="1"/>
</dbReference>
<evidence type="ECO:0000256" key="2">
    <source>
        <dbReference type="SAM" id="Phobius"/>
    </source>
</evidence>
<dbReference type="EMBL" id="AVNC01000015">
    <property type="protein sequence ID" value="EQK42212.1"/>
    <property type="molecule type" value="Genomic_DNA"/>
</dbReference>
<dbReference type="InterPro" id="IPR058636">
    <property type="entry name" value="Beta-barrel_YknX"/>
</dbReference>
<dbReference type="PATRIC" id="fig|1233171.3.peg.1050"/>
<feature type="domain" description="YknX-like C-terminal permuted SH3-like" evidence="3">
    <location>
        <begin position="279"/>
        <end position="344"/>
    </location>
</feature>
<comment type="caution">
    <text evidence="5">The sequence shown here is derived from an EMBL/GenBank/DDBJ whole genome shotgun (WGS) entry which is preliminary data.</text>
</comment>
<evidence type="ECO:0000256" key="1">
    <source>
        <dbReference type="SAM" id="Coils"/>
    </source>
</evidence>
<evidence type="ECO:0000313" key="5">
    <source>
        <dbReference type="EMBL" id="EQK42212.1"/>
    </source>
</evidence>
<feature type="domain" description="YknX-like beta-barrel" evidence="4">
    <location>
        <begin position="188"/>
        <end position="272"/>
    </location>
</feature>
<dbReference type="GO" id="GO:0015562">
    <property type="term" value="F:efflux transmembrane transporter activity"/>
    <property type="evidence" value="ECO:0007669"/>
    <property type="project" value="TreeGrafter"/>
</dbReference>
<evidence type="ECO:0000259" key="4">
    <source>
        <dbReference type="Pfam" id="PF25990"/>
    </source>
</evidence>
<feature type="coiled-coil region" evidence="1">
    <location>
        <begin position="109"/>
        <end position="152"/>
    </location>
</feature>
<evidence type="ECO:0000259" key="3">
    <source>
        <dbReference type="Pfam" id="PF25989"/>
    </source>
</evidence>
<proteinExistence type="predicted"/>
<dbReference type="PANTHER" id="PTHR30469">
    <property type="entry name" value="MULTIDRUG RESISTANCE PROTEIN MDTA"/>
    <property type="match status" value="1"/>
</dbReference>